<dbReference type="OrthoDB" id="661927at2759"/>
<reference evidence="3" key="1">
    <citation type="submission" date="2017-03" db="EMBL/GenBank/DDBJ databases">
        <title>Phytopthora megakarya and P. palmivora, two closely related causual agents of cacao black pod achieved similar genome size and gene model numbers by different mechanisms.</title>
        <authorList>
            <person name="Ali S."/>
            <person name="Shao J."/>
            <person name="Larry D.J."/>
            <person name="Kronmiller B."/>
            <person name="Shen D."/>
            <person name="Strem M.D."/>
            <person name="Melnick R.L."/>
            <person name="Guiltinan M.J."/>
            <person name="Tyler B.M."/>
            <person name="Meinhardt L.W."/>
            <person name="Bailey B.A."/>
        </authorList>
    </citation>
    <scope>NUCLEOTIDE SEQUENCE [LARGE SCALE GENOMIC DNA]</scope>
    <source>
        <strain evidence="3">zdho120</strain>
    </source>
</reference>
<dbReference type="Pfam" id="PF07727">
    <property type="entry name" value="RVT_2"/>
    <property type="match status" value="1"/>
</dbReference>
<organism evidence="2 3">
    <name type="scientific">Phytophthora megakarya</name>
    <dbReference type="NCBI Taxonomy" id="4795"/>
    <lineage>
        <taxon>Eukaryota</taxon>
        <taxon>Sar</taxon>
        <taxon>Stramenopiles</taxon>
        <taxon>Oomycota</taxon>
        <taxon>Peronosporomycetes</taxon>
        <taxon>Peronosporales</taxon>
        <taxon>Peronosporaceae</taxon>
        <taxon>Phytophthora</taxon>
    </lineage>
</organism>
<protein>
    <submittedName>
        <fullName evidence="2">Gag-pol Polyprotein</fullName>
    </submittedName>
</protein>
<evidence type="ECO:0000313" key="3">
    <source>
        <dbReference type="Proteomes" id="UP000198211"/>
    </source>
</evidence>
<dbReference type="Proteomes" id="UP000198211">
    <property type="component" value="Unassembled WGS sequence"/>
</dbReference>
<gene>
    <name evidence="2" type="ORF">PHMEG_00016886</name>
</gene>
<proteinExistence type="predicted"/>
<comment type="caution">
    <text evidence="2">The sequence shown here is derived from an EMBL/GenBank/DDBJ whole genome shotgun (WGS) entry which is preliminary data.</text>
</comment>
<dbReference type="STRING" id="4795.A0A225VXW0"/>
<evidence type="ECO:0000313" key="2">
    <source>
        <dbReference type="EMBL" id="OWZ10286.1"/>
    </source>
</evidence>
<accession>A0A225VXW0</accession>
<name>A0A225VXW0_9STRA</name>
<keyword evidence="3" id="KW-1185">Reference proteome</keyword>
<dbReference type="InterPro" id="IPR013103">
    <property type="entry name" value="RVT_2"/>
</dbReference>
<feature type="domain" description="Reverse transcriptase Ty1/copia-type" evidence="1">
    <location>
        <begin position="5"/>
        <end position="89"/>
    </location>
</feature>
<dbReference type="AlphaFoldDB" id="A0A225VXW0"/>
<sequence length="99" mass="11648">MKRMQLDVKTAFLKSDLDEEIYLKPTEGYQSADGHVWRLLKALYGLKQALRSWYENRRIFLESQGFYQGEADYCLFSKGSMDDDDLMIVLVGRQVETKR</sequence>
<evidence type="ECO:0000259" key="1">
    <source>
        <dbReference type="Pfam" id="PF07727"/>
    </source>
</evidence>
<dbReference type="EMBL" id="NBNE01002495">
    <property type="protein sequence ID" value="OWZ10286.1"/>
    <property type="molecule type" value="Genomic_DNA"/>
</dbReference>